<proteinExistence type="predicted"/>
<reference evidence="2" key="1">
    <citation type="submission" date="2016-09" db="EMBL/GenBank/DDBJ databases">
        <authorList>
            <person name="Jeantristanb JTB J.-T."/>
            <person name="Ricardo R."/>
        </authorList>
    </citation>
    <scope>NUCLEOTIDE SEQUENCE [LARGE SCALE GENOMIC DNA]</scope>
</reference>
<keyword evidence="2" id="KW-1185">Reference proteome</keyword>
<dbReference type="AlphaFoldDB" id="A0A238FF43"/>
<sequence>MYANGASRLVKYKKGAVDLDVKYGLGGKTARDDNHLLPKIQIWVEDPFAPDLRWFAKVKVVKKIMDPTKTEVLKSTLIDTIEFNNSTTRYAPVQKGNTVATLGPSYP</sequence>
<dbReference type="EMBL" id="FMSP01000005">
    <property type="protein sequence ID" value="SCV70484.1"/>
    <property type="molecule type" value="Genomic_DNA"/>
</dbReference>
<protein>
    <submittedName>
        <fullName evidence="1">BQ2448_1878 protein</fullName>
    </submittedName>
</protein>
<accession>A0A238FF43</accession>
<evidence type="ECO:0000313" key="1">
    <source>
        <dbReference type="EMBL" id="SCV70484.1"/>
    </source>
</evidence>
<organism evidence="1 2">
    <name type="scientific">Microbotryum intermedium</name>
    <dbReference type="NCBI Taxonomy" id="269621"/>
    <lineage>
        <taxon>Eukaryota</taxon>
        <taxon>Fungi</taxon>
        <taxon>Dikarya</taxon>
        <taxon>Basidiomycota</taxon>
        <taxon>Pucciniomycotina</taxon>
        <taxon>Microbotryomycetes</taxon>
        <taxon>Microbotryales</taxon>
        <taxon>Microbotryaceae</taxon>
        <taxon>Microbotryum</taxon>
    </lineage>
</organism>
<name>A0A238FF43_9BASI</name>
<evidence type="ECO:0000313" key="2">
    <source>
        <dbReference type="Proteomes" id="UP000198372"/>
    </source>
</evidence>
<gene>
    <name evidence="1" type="ORF">BQ2448_1878</name>
</gene>
<dbReference type="Proteomes" id="UP000198372">
    <property type="component" value="Unassembled WGS sequence"/>
</dbReference>